<accession>A0A026W1V1</accession>
<dbReference type="AlphaFoldDB" id="A0A026W1V1"/>
<name>A0A026W1V1_OOCBI</name>
<dbReference type="Proteomes" id="UP000053097">
    <property type="component" value="Unassembled WGS sequence"/>
</dbReference>
<proteinExistence type="predicted"/>
<organism evidence="2 3">
    <name type="scientific">Ooceraea biroi</name>
    <name type="common">Clonal raider ant</name>
    <name type="synonym">Cerapachys biroi</name>
    <dbReference type="NCBI Taxonomy" id="2015173"/>
    <lineage>
        <taxon>Eukaryota</taxon>
        <taxon>Metazoa</taxon>
        <taxon>Ecdysozoa</taxon>
        <taxon>Arthropoda</taxon>
        <taxon>Hexapoda</taxon>
        <taxon>Insecta</taxon>
        <taxon>Pterygota</taxon>
        <taxon>Neoptera</taxon>
        <taxon>Endopterygota</taxon>
        <taxon>Hymenoptera</taxon>
        <taxon>Apocrita</taxon>
        <taxon>Aculeata</taxon>
        <taxon>Formicoidea</taxon>
        <taxon>Formicidae</taxon>
        <taxon>Dorylinae</taxon>
        <taxon>Ooceraea</taxon>
    </lineage>
</organism>
<evidence type="ECO:0000256" key="1">
    <source>
        <dbReference type="SAM" id="MobiDB-lite"/>
    </source>
</evidence>
<evidence type="ECO:0000313" key="3">
    <source>
        <dbReference type="Proteomes" id="UP000053097"/>
    </source>
</evidence>
<feature type="region of interest" description="Disordered" evidence="1">
    <location>
        <begin position="1"/>
        <end position="21"/>
    </location>
</feature>
<dbReference type="EMBL" id="KK107487">
    <property type="protein sequence ID" value="EZA50045.1"/>
    <property type="molecule type" value="Genomic_DNA"/>
</dbReference>
<sequence length="75" mass="8236">MRRPTLAPWQPQSPPPSISYSRFNSLSSPLVPCLDRVAVPPSASSKKMPDYHPASGVVASTRKQQWSGPDCERIC</sequence>
<keyword evidence="3" id="KW-1185">Reference proteome</keyword>
<gene>
    <name evidence="2" type="ORF">X777_11709</name>
</gene>
<protein>
    <submittedName>
        <fullName evidence="2">Uncharacterized protein</fullName>
    </submittedName>
</protein>
<evidence type="ECO:0000313" key="2">
    <source>
        <dbReference type="EMBL" id="EZA50045.1"/>
    </source>
</evidence>
<reference evidence="2 3" key="1">
    <citation type="journal article" date="2014" name="Curr. Biol.">
        <title>The genome of the clonal raider ant Cerapachys biroi.</title>
        <authorList>
            <person name="Oxley P.R."/>
            <person name="Ji L."/>
            <person name="Fetter-Pruneda I."/>
            <person name="McKenzie S.K."/>
            <person name="Li C."/>
            <person name="Hu H."/>
            <person name="Zhang G."/>
            <person name="Kronauer D.J."/>
        </authorList>
    </citation>
    <scope>NUCLEOTIDE SEQUENCE [LARGE SCALE GENOMIC DNA]</scope>
</reference>